<accession>A0A4R2K6B6</accession>
<dbReference type="RefSeq" id="WP_165960147.1">
    <property type="nucleotide sequence ID" value="NZ_SLWS01000001.1"/>
</dbReference>
<sequence length="199" mass="20690">MATGVLCASIIAASVINTHRQAAANAAARPSLETTDQQALLPNLFTLGPGTPTDGNRTVTGLPLPNKGAAATSIDTGPGAATQPEQKKGASSHPVLAESPINAELVRRYYDLLANHPNQALGLLDDALLGSDMSRFVSSWSQVRGIQVLDVQQRPDGLLAIVEAVLPDGGTARVQQLLKVTSTSPQRITGAEIISAQRS</sequence>
<evidence type="ECO:0000256" key="1">
    <source>
        <dbReference type="SAM" id="MobiDB-lite"/>
    </source>
</evidence>
<evidence type="ECO:0000313" key="3">
    <source>
        <dbReference type="Proteomes" id="UP000295680"/>
    </source>
</evidence>
<dbReference type="EMBL" id="SLWS01000001">
    <property type="protein sequence ID" value="TCO65446.1"/>
    <property type="molecule type" value="Genomic_DNA"/>
</dbReference>
<name>A0A4R2K6B6_9PSEU</name>
<feature type="region of interest" description="Disordered" evidence="1">
    <location>
        <begin position="46"/>
        <end position="95"/>
    </location>
</feature>
<dbReference type="Proteomes" id="UP000295680">
    <property type="component" value="Unassembled WGS sequence"/>
</dbReference>
<comment type="caution">
    <text evidence="2">The sequence shown here is derived from an EMBL/GenBank/DDBJ whole genome shotgun (WGS) entry which is preliminary data.</text>
</comment>
<protein>
    <submittedName>
        <fullName evidence="2">Uncharacterized protein</fullName>
    </submittedName>
</protein>
<proteinExistence type="predicted"/>
<dbReference type="AlphaFoldDB" id="A0A4R2K6B6"/>
<organism evidence="2 3">
    <name type="scientific">Actinocrispum wychmicini</name>
    <dbReference type="NCBI Taxonomy" id="1213861"/>
    <lineage>
        <taxon>Bacteria</taxon>
        <taxon>Bacillati</taxon>
        <taxon>Actinomycetota</taxon>
        <taxon>Actinomycetes</taxon>
        <taxon>Pseudonocardiales</taxon>
        <taxon>Pseudonocardiaceae</taxon>
        <taxon>Actinocrispum</taxon>
    </lineage>
</organism>
<gene>
    <name evidence="2" type="ORF">EV192_1011238</name>
</gene>
<evidence type="ECO:0000313" key="2">
    <source>
        <dbReference type="EMBL" id="TCO65446.1"/>
    </source>
</evidence>
<reference evidence="2 3" key="1">
    <citation type="submission" date="2019-03" db="EMBL/GenBank/DDBJ databases">
        <title>Genomic Encyclopedia of Type Strains, Phase IV (KMG-IV): sequencing the most valuable type-strain genomes for metagenomic binning, comparative biology and taxonomic classification.</title>
        <authorList>
            <person name="Goeker M."/>
        </authorList>
    </citation>
    <scope>NUCLEOTIDE SEQUENCE [LARGE SCALE GENOMIC DNA]</scope>
    <source>
        <strain evidence="2 3">DSM 45934</strain>
    </source>
</reference>
<keyword evidence="3" id="KW-1185">Reference proteome</keyword>